<protein>
    <submittedName>
        <fullName evidence="1">Uncharacterized protein</fullName>
    </submittedName>
</protein>
<proteinExistence type="predicted"/>
<accession>A0ABX3A759</accession>
<dbReference type="EMBL" id="MDTU01000001">
    <property type="protein sequence ID" value="ODN43355.1"/>
    <property type="molecule type" value="Genomic_DNA"/>
</dbReference>
<name>A0ABX3A759_9GAMM</name>
<evidence type="ECO:0000313" key="1">
    <source>
        <dbReference type="EMBL" id="ODN43355.1"/>
    </source>
</evidence>
<organism evidence="1 2">
    <name type="scientific">Piscirickettsia litoralis</name>
    <dbReference type="NCBI Taxonomy" id="1891921"/>
    <lineage>
        <taxon>Bacteria</taxon>
        <taxon>Pseudomonadati</taxon>
        <taxon>Pseudomonadota</taxon>
        <taxon>Gammaproteobacteria</taxon>
        <taxon>Thiotrichales</taxon>
        <taxon>Piscirickettsiaceae</taxon>
        <taxon>Piscirickettsia</taxon>
    </lineage>
</organism>
<evidence type="ECO:0000313" key="2">
    <source>
        <dbReference type="Proteomes" id="UP000094329"/>
    </source>
</evidence>
<gene>
    <name evidence="1" type="ORF">BGC07_10995</name>
</gene>
<reference evidence="1 2" key="1">
    <citation type="submission" date="2016-08" db="EMBL/GenBank/DDBJ databases">
        <title>Draft genome sequence of Candidatus Piscirickettsia litoralis, from seawater.</title>
        <authorList>
            <person name="Wan X."/>
            <person name="Lee A.J."/>
            <person name="Hou S."/>
            <person name="Donachie S.P."/>
        </authorList>
    </citation>
    <scope>NUCLEOTIDE SEQUENCE [LARGE SCALE GENOMIC DNA]</scope>
    <source>
        <strain evidence="1 2">Y2</strain>
    </source>
</reference>
<keyword evidence="2" id="KW-1185">Reference proteome</keyword>
<sequence length="289" mass="32756">METAQLTNGKMQLDYLVDAGPRLTHLSLVGGANIFADLGKTKATTSAGDFIFYGGHRLWHAPEAKPRSYLPDNTPPEVQRGDLTVTITGQLEEQTGLQKEMQLKLQADRAELSINHVIYNRGLWPIECAPWGITQLKTGGVAILPQYNQPFDEHGLLPNRQLNFWPYSDYQDERLELHQNAILVHGKPISQPFKIGYLSVLGWSAYLYENTLLIKQFEVDSGMYPDFNSNSEVYSNDQYLELETLGTLRQIAPGQSHVQKEVWRLFKVDSDIQRTPDALLQLCVQQLNQ</sequence>
<dbReference type="Proteomes" id="UP000094329">
    <property type="component" value="Unassembled WGS sequence"/>
</dbReference>
<comment type="caution">
    <text evidence="1">The sequence shown here is derived from an EMBL/GenBank/DDBJ whole genome shotgun (WGS) entry which is preliminary data.</text>
</comment>
<dbReference type="RefSeq" id="WP_069313152.1">
    <property type="nucleotide sequence ID" value="NZ_MDTU01000001.1"/>
</dbReference>